<evidence type="ECO:0000256" key="1">
    <source>
        <dbReference type="SAM" id="Phobius"/>
    </source>
</evidence>
<gene>
    <name evidence="2" type="ORF">H9871_07000</name>
</gene>
<comment type="caution">
    <text evidence="2">The sequence shown here is derived from an EMBL/GenBank/DDBJ whole genome shotgun (WGS) entry which is preliminary data.</text>
</comment>
<reference evidence="2" key="2">
    <citation type="submission" date="2021-04" db="EMBL/GenBank/DDBJ databases">
        <authorList>
            <person name="Gilroy R."/>
        </authorList>
    </citation>
    <scope>NUCLEOTIDE SEQUENCE</scope>
    <source>
        <strain evidence="2">ChiHejej3B27-3195</strain>
    </source>
</reference>
<sequence length="95" mass="9643">LVGVSQALIIPSAQTLSMQDVPEHMAGAAGGVAQTGQRVFTAIGIAIVTGAYFSVTALHGHQTAMVVAAALIAVLMLSSILAAVYSARRTQPQPT</sequence>
<keyword evidence="1" id="KW-0472">Membrane</keyword>
<keyword evidence="1" id="KW-0812">Transmembrane</keyword>
<organism evidence="2 3">
    <name type="scientific">Candidatus Nesterenkonia stercoripullorum</name>
    <dbReference type="NCBI Taxonomy" id="2838701"/>
    <lineage>
        <taxon>Bacteria</taxon>
        <taxon>Bacillati</taxon>
        <taxon>Actinomycetota</taxon>
        <taxon>Actinomycetes</taxon>
        <taxon>Micrococcales</taxon>
        <taxon>Micrococcaceae</taxon>
        <taxon>Nesterenkonia</taxon>
    </lineage>
</organism>
<dbReference type="Proteomes" id="UP000824151">
    <property type="component" value="Unassembled WGS sequence"/>
</dbReference>
<dbReference type="EMBL" id="DXGD01000260">
    <property type="protein sequence ID" value="HIW99876.1"/>
    <property type="molecule type" value="Genomic_DNA"/>
</dbReference>
<dbReference type="Gene3D" id="1.20.1250.20">
    <property type="entry name" value="MFS general substrate transporter like domains"/>
    <property type="match status" value="1"/>
</dbReference>
<evidence type="ECO:0000313" key="2">
    <source>
        <dbReference type="EMBL" id="HIW99876.1"/>
    </source>
</evidence>
<dbReference type="InterPro" id="IPR036259">
    <property type="entry name" value="MFS_trans_sf"/>
</dbReference>
<feature type="transmembrane region" description="Helical" evidence="1">
    <location>
        <begin position="64"/>
        <end position="85"/>
    </location>
</feature>
<protein>
    <submittedName>
        <fullName evidence="2">MFS transporter</fullName>
    </submittedName>
</protein>
<reference evidence="2" key="1">
    <citation type="journal article" date="2021" name="PeerJ">
        <title>Extensive microbial diversity within the chicken gut microbiome revealed by metagenomics and culture.</title>
        <authorList>
            <person name="Gilroy R."/>
            <person name="Ravi A."/>
            <person name="Getino M."/>
            <person name="Pursley I."/>
            <person name="Horton D.L."/>
            <person name="Alikhan N.F."/>
            <person name="Baker D."/>
            <person name="Gharbi K."/>
            <person name="Hall N."/>
            <person name="Watson M."/>
            <person name="Adriaenssens E.M."/>
            <person name="Foster-Nyarko E."/>
            <person name="Jarju S."/>
            <person name="Secka A."/>
            <person name="Antonio M."/>
            <person name="Oren A."/>
            <person name="Chaudhuri R.R."/>
            <person name="La Ragione R."/>
            <person name="Hildebrand F."/>
            <person name="Pallen M.J."/>
        </authorList>
    </citation>
    <scope>NUCLEOTIDE SEQUENCE</scope>
    <source>
        <strain evidence="2">ChiHejej3B27-3195</strain>
    </source>
</reference>
<dbReference type="AlphaFoldDB" id="A0A9D2A8D4"/>
<accession>A0A9D2A8D4</accession>
<proteinExistence type="predicted"/>
<name>A0A9D2A8D4_9MICC</name>
<feature type="transmembrane region" description="Helical" evidence="1">
    <location>
        <begin position="39"/>
        <end position="58"/>
    </location>
</feature>
<evidence type="ECO:0000313" key="3">
    <source>
        <dbReference type="Proteomes" id="UP000824151"/>
    </source>
</evidence>
<dbReference type="SUPFAM" id="SSF103473">
    <property type="entry name" value="MFS general substrate transporter"/>
    <property type="match status" value="1"/>
</dbReference>
<feature type="non-terminal residue" evidence="2">
    <location>
        <position position="1"/>
    </location>
</feature>
<keyword evidence="1" id="KW-1133">Transmembrane helix</keyword>